<sequence length="91" mass="10598">MIDNYVLIRAVRMFIDLLKILIISRIFLSLIIRDLRNPLLNSIYRITEPILYPFRMLINKLGVSTGMFDFSPLLAFLALDIVGTFIIRLLI</sequence>
<name>A0A845QY32_9CLOT</name>
<feature type="transmembrane region" description="Helical" evidence="1">
    <location>
        <begin position="70"/>
        <end position="90"/>
    </location>
</feature>
<organism evidence="2 3">
    <name type="scientific">Senegalia massiliensis</name>
    <dbReference type="NCBI Taxonomy" id="1720316"/>
    <lineage>
        <taxon>Bacteria</taxon>
        <taxon>Bacillati</taxon>
        <taxon>Bacillota</taxon>
        <taxon>Clostridia</taxon>
        <taxon>Eubacteriales</taxon>
        <taxon>Clostridiaceae</taxon>
        <taxon>Senegalia</taxon>
    </lineage>
</organism>
<dbReference type="AlphaFoldDB" id="A0A845QY32"/>
<comment type="caution">
    <text evidence="2">The sequence shown here is derived from an EMBL/GenBank/DDBJ whole genome shotgun (WGS) entry which is preliminary data.</text>
</comment>
<proteinExistence type="predicted"/>
<keyword evidence="1" id="KW-1133">Transmembrane helix</keyword>
<dbReference type="GO" id="GO:0016020">
    <property type="term" value="C:membrane"/>
    <property type="evidence" value="ECO:0007669"/>
    <property type="project" value="InterPro"/>
</dbReference>
<feature type="transmembrane region" description="Helical" evidence="1">
    <location>
        <begin position="12"/>
        <end position="32"/>
    </location>
</feature>
<evidence type="ECO:0000256" key="1">
    <source>
        <dbReference type="SAM" id="Phobius"/>
    </source>
</evidence>
<dbReference type="InterPro" id="IPR003425">
    <property type="entry name" value="CCB3/YggT"/>
</dbReference>
<dbReference type="OrthoDB" id="283553at2"/>
<evidence type="ECO:0000313" key="3">
    <source>
        <dbReference type="Proteomes" id="UP000467132"/>
    </source>
</evidence>
<evidence type="ECO:0000313" key="2">
    <source>
        <dbReference type="EMBL" id="NBI06904.1"/>
    </source>
</evidence>
<keyword evidence="3" id="KW-1185">Reference proteome</keyword>
<accession>A0A845QY32</accession>
<dbReference type="EMBL" id="QXXA01000009">
    <property type="protein sequence ID" value="NBI06904.1"/>
    <property type="molecule type" value="Genomic_DNA"/>
</dbReference>
<protein>
    <submittedName>
        <fullName evidence="2">YggT family protein</fullName>
    </submittedName>
</protein>
<keyword evidence="1" id="KW-0472">Membrane</keyword>
<gene>
    <name evidence="2" type="ORF">D3Z33_08565</name>
</gene>
<dbReference type="Pfam" id="PF02325">
    <property type="entry name" value="CCB3_YggT"/>
    <property type="match status" value="1"/>
</dbReference>
<dbReference type="RefSeq" id="WP_160197381.1">
    <property type="nucleotide sequence ID" value="NZ_QXXA01000009.1"/>
</dbReference>
<dbReference type="Proteomes" id="UP000467132">
    <property type="component" value="Unassembled WGS sequence"/>
</dbReference>
<keyword evidence="1" id="KW-0812">Transmembrane</keyword>
<reference evidence="2 3" key="1">
    <citation type="submission" date="2018-08" db="EMBL/GenBank/DDBJ databases">
        <title>Murine metabolic-syndrome-specific gut microbial biobank.</title>
        <authorList>
            <person name="Liu C."/>
        </authorList>
    </citation>
    <scope>NUCLEOTIDE SEQUENCE [LARGE SCALE GENOMIC DNA]</scope>
    <source>
        <strain evidence="2 3">583</strain>
    </source>
</reference>